<dbReference type="InterPro" id="IPR016037">
    <property type="entry name" value="DHQ_synth_AroB"/>
</dbReference>
<feature type="binding site" evidence="17">
    <location>
        <position position="140"/>
    </location>
    <ligand>
        <name>NAD(+)</name>
        <dbReference type="ChEBI" id="CHEBI:57540"/>
    </ligand>
</feature>
<dbReference type="GO" id="GO:0046872">
    <property type="term" value="F:metal ion binding"/>
    <property type="evidence" value="ECO:0007669"/>
    <property type="project" value="UniProtKB-KW"/>
</dbReference>
<accession>A0A2N5NN36</accession>
<dbReference type="Pfam" id="PF01761">
    <property type="entry name" value="DHQ_synthase"/>
    <property type="match status" value="1"/>
</dbReference>
<dbReference type="EC" id="4.2.3.4" evidence="6 17"/>
<dbReference type="InterPro" id="IPR056179">
    <property type="entry name" value="DHQS_C"/>
</dbReference>
<feature type="domain" description="3-dehydroquinate synthase N-terminal" evidence="18">
    <location>
        <begin position="65"/>
        <end position="174"/>
    </location>
</feature>
<sequence length="351" mass="38923">MKLTVNLGENSYPIYIENNILNNAGAYISSCFSGKKIMIISDDNVFPLYGEQLKASLHDYEVHELVLPHGEPTKAFGTLPTLYNALLKQKFSRSDLIIALGGGVIGDLAGFAAASYLRGIRLVQIPTSLLAQVDSSVGGKVAVDLPQGKNLVGAFYHPKLVLIDPQVLHTLPSHFIMDGMGEVIKYGCIKDAALFETLKTRGSFDNLQDILAEIIYRCVDIKRQVVEQDQFDTGERMLLNFGHTLAHTIEQHFHYERESHGEAVGIGMYQISKIAEEKNLCQPGTAREIQQLLKSYGLPDACNLPMHVLTDAISLDKKNLNNHLNLVLLHQIGESYVYPADLTFFDHADEI</sequence>
<feature type="binding site" evidence="17">
    <location>
        <begin position="103"/>
        <end position="107"/>
    </location>
    <ligand>
        <name>NAD(+)</name>
        <dbReference type="ChEBI" id="CHEBI:57540"/>
    </ligand>
</feature>
<dbReference type="Gene3D" id="1.20.1090.10">
    <property type="entry name" value="Dehydroquinate synthase-like - alpha domain"/>
    <property type="match status" value="1"/>
</dbReference>
<dbReference type="Proteomes" id="UP000234849">
    <property type="component" value="Unassembled WGS sequence"/>
</dbReference>
<dbReference type="PIRSF" id="PIRSF001455">
    <property type="entry name" value="DHQ_synth"/>
    <property type="match status" value="1"/>
</dbReference>
<evidence type="ECO:0000256" key="5">
    <source>
        <dbReference type="ARBA" id="ARBA00005412"/>
    </source>
</evidence>
<keyword evidence="13 17" id="KW-0520">NAD</keyword>
<keyword evidence="8 17" id="KW-0963">Cytoplasm</keyword>
<keyword evidence="15 17" id="KW-0456">Lyase</keyword>
<evidence type="ECO:0000256" key="13">
    <source>
        <dbReference type="ARBA" id="ARBA00023027"/>
    </source>
</evidence>
<dbReference type="Pfam" id="PF24621">
    <property type="entry name" value="DHQS_C"/>
    <property type="match status" value="1"/>
</dbReference>
<evidence type="ECO:0000313" key="21">
    <source>
        <dbReference type="Proteomes" id="UP000234849"/>
    </source>
</evidence>
<feature type="binding site" evidence="17">
    <location>
        <position position="182"/>
    </location>
    <ligand>
        <name>Zn(2+)</name>
        <dbReference type="ChEBI" id="CHEBI:29105"/>
    </ligand>
</feature>
<comment type="similarity">
    <text evidence="5 17">Belongs to the sugar phosphate cyclases superfamily. Dehydroquinate synthase family.</text>
</comment>
<evidence type="ECO:0000256" key="2">
    <source>
        <dbReference type="ARBA" id="ARBA00001911"/>
    </source>
</evidence>
<evidence type="ECO:0000313" key="20">
    <source>
        <dbReference type="EMBL" id="PLT58327.1"/>
    </source>
</evidence>
<keyword evidence="12 17" id="KW-0862">Zinc</keyword>
<evidence type="ECO:0000259" key="19">
    <source>
        <dbReference type="Pfam" id="PF24621"/>
    </source>
</evidence>
<feature type="binding site" evidence="17">
    <location>
        <position position="243"/>
    </location>
    <ligand>
        <name>Zn(2+)</name>
        <dbReference type="ChEBI" id="CHEBI:29105"/>
    </ligand>
</feature>
<comment type="caution">
    <text evidence="20">The sequence shown here is derived from an EMBL/GenBank/DDBJ whole genome shotgun (WGS) entry which is preliminary data.</text>
</comment>
<dbReference type="PANTHER" id="PTHR43622">
    <property type="entry name" value="3-DEHYDROQUINATE SYNTHASE"/>
    <property type="match status" value="1"/>
</dbReference>
<evidence type="ECO:0000256" key="11">
    <source>
        <dbReference type="ARBA" id="ARBA00022741"/>
    </source>
</evidence>
<evidence type="ECO:0000256" key="1">
    <source>
        <dbReference type="ARBA" id="ARBA00001393"/>
    </source>
</evidence>
<gene>
    <name evidence="17 20" type="primary">aroB</name>
    <name evidence="20" type="ORF">CDL18_01780</name>
</gene>
<keyword evidence="9 17" id="KW-0028">Amino-acid biosynthesis</keyword>
<evidence type="ECO:0000256" key="6">
    <source>
        <dbReference type="ARBA" id="ARBA00013031"/>
    </source>
</evidence>
<comment type="pathway">
    <text evidence="4 17">Metabolic intermediate biosynthesis; chorismate biosynthesis; chorismate from D-erythrose 4-phosphate and phosphoenolpyruvate: step 2/7.</text>
</comment>
<evidence type="ECO:0000256" key="9">
    <source>
        <dbReference type="ARBA" id="ARBA00022605"/>
    </source>
</evidence>
<comment type="cofactor">
    <cofactor evidence="17">
        <name>Co(2+)</name>
        <dbReference type="ChEBI" id="CHEBI:48828"/>
    </cofactor>
    <cofactor evidence="17">
        <name>Zn(2+)</name>
        <dbReference type="ChEBI" id="CHEBI:29105"/>
    </cofactor>
    <text evidence="17">Binds 1 divalent metal cation per subunit. Can use either Co(2+) or Zn(2+).</text>
</comment>
<evidence type="ECO:0000256" key="14">
    <source>
        <dbReference type="ARBA" id="ARBA00023141"/>
    </source>
</evidence>
<dbReference type="NCBIfam" id="TIGR01357">
    <property type="entry name" value="aroB"/>
    <property type="match status" value="1"/>
</dbReference>
<dbReference type="GO" id="GO:0008652">
    <property type="term" value="P:amino acid biosynthetic process"/>
    <property type="evidence" value="ECO:0007669"/>
    <property type="project" value="UniProtKB-KW"/>
</dbReference>
<proteinExistence type="inferred from homology"/>
<evidence type="ECO:0000256" key="3">
    <source>
        <dbReference type="ARBA" id="ARBA00004496"/>
    </source>
</evidence>
<dbReference type="PANTHER" id="PTHR43622:SF7">
    <property type="entry name" value="3-DEHYDROQUINATE SYNTHASE, CHLOROPLASTIC"/>
    <property type="match status" value="1"/>
</dbReference>
<keyword evidence="10 17" id="KW-0479">Metal-binding</keyword>
<dbReference type="GO" id="GO:0009423">
    <property type="term" value="P:chorismate biosynthetic process"/>
    <property type="evidence" value="ECO:0007669"/>
    <property type="project" value="UniProtKB-UniRule"/>
</dbReference>
<dbReference type="GO" id="GO:0005737">
    <property type="term" value="C:cytoplasm"/>
    <property type="evidence" value="ECO:0007669"/>
    <property type="project" value="UniProtKB-SubCell"/>
</dbReference>
<dbReference type="GO" id="GO:0003856">
    <property type="term" value="F:3-dehydroquinate synthase activity"/>
    <property type="evidence" value="ECO:0007669"/>
    <property type="project" value="UniProtKB-UniRule"/>
</dbReference>
<keyword evidence="14 17" id="KW-0057">Aromatic amino acid biosynthesis</keyword>
<evidence type="ECO:0000256" key="15">
    <source>
        <dbReference type="ARBA" id="ARBA00023239"/>
    </source>
</evidence>
<feature type="binding site" evidence="17">
    <location>
        <position position="149"/>
    </location>
    <ligand>
        <name>NAD(+)</name>
        <dbReference type="ChEBI" id="CHEBI:57540"/>
    </ligand>
</feature>
<dbReference type="InterPro" id="IPR050071">
    <property type="entry name" value="Dehydroquinate_synthase"/>
</dbReference>
<dbReference type="AlphaFoldDB" id="A0A2N5NN36"/>
<evidence type="ECO:0000256" key="7">
    <source>
        <dbReference type="ARBA" id="ARBA00017684"/>
    </source>
</evidence>
<comment type="caution">
    <text evidence="17">Lacks conserved residue(s) required for the propagation of feature annotation.</text>
</comment>
<dbReference type="GO" id="GO:0009073">
    <property type="term" value="P:aromatic amino acid family biosynthetic process"/>
    <property type="evidence" value="ECO:0007669"/>
    <property type="project" value="UniProtKB-KW"/>
</dbReference>
<comment type="function">
    <text evidence="17">Catalyzes the conversion of 3-deoxy-D-arabino-heptulosonate 7-phosphate (DAHP) to dehydroquinate (DHQ).</text>
</comment>
<dbReference type="FunFam" id="3.40.50.1970:FF:000001">
    <property type="entry name" value="3-dehydroquinate synthase"/>
    <property type="match status" value="1"/>
</dbReference>
<dbReference type="RefSeq" id="WP_101879021.1">
    <property type="nucleotide sequence ID" value="NZ_CAXULC010000009.1"/>
</dbReference>
<feature type="binding site" evidence="17">
    <location>
        <begin position="127"/>
        <end position="128"/>
    </location>
    <ligand>
        <name>NAD(+)</name>
        <dbReference type="ChEBI" id="CHEBI:57540"/>
    </ligand>
</feature>
<keyword evidence="11 17" id="KW-0547">Nucleotide-binding</keyword>
<comment type="cofactor">
    <cofactor evidence="2 17">
        <name>NAD(+)</name>
        <dbReference type="ChEBI" id="CHEBI:57540"/>
    </cofactor>
</comment>
<evidence type="ECO:0000256" key="16">
    <source>
        <dbReference type="ARBA" id="ARBA00023285"/>
    </source>
</evidence>
<evidence type="ECO:0000256" key="4">
    <source>
        <dbReference type="ARBA" id="ARBA00004661"/>
    </source>
</evidence>
<dbReference type="GO" id="GO:0000166">
    <property type="term" value="F:nucleotide binding"/>
    <property type="evidence" value="ECO:0007669"/>
    <property type="project" value="UniProtKB-KW"/>
</dbReference>
<feature type="domain" description="3-dehydroquinate synthase C-terminal" evidence="19">
    <location>
        <begin position="179"/>
        <end position="319"/>
    </location>
</feature>
<organism evidence="20 21">
    <name type="scientific">Mediterraneibacter gnavus</name>
    <name type="common">Ruminococcus gnavus</name>
    <dbReference type="NCBI Taxonomy" id="33038"/>
    <lineage>
        <taxon>Bacteria</taxon>
        <taxon>Bacillati</taxon>
        <taxon>Bacillota</taxon>
        <taxon>Clostridia</taxon>
        <taxon>Lachnospirales</taxon>
        <taxon>Lachnospiraceae</taxon>
        <taxon>Mediterraneibacter</taxon>
    </lineage>
</organism>
<evidence type="ECO:0000256" key="17">
    <source>
        <dbReference type="HAMAP-Rule" id="MF_00110"/>
    </source>
</evidence>
<dbReference type="EMBL" id="NIHM01000001">
    <property type="protein sequence ID" value="PLT58327.1"/>
    <property type="molecule type" value="Genomic_DNA"/>
</dbReference>
<evidence type="ECO:0000256" key="8">
    <source>
        <dbReference type="ARBA" id="ARBA00022490"/>
    </source>
</evidence>
<dbReference type="CDD" id="cd08195">
    <property type="entry name" value="DHQS"/>
    <property type="match status" value="1"/>
</dbReference>
<name>A0A2N5NN36_MEDGN</name>
<protein>
    <recommendedName>
        <fullName evidence="7 17">3-dehydroquinate synthase</fullName>
        <shortName evidence="17">DHQS</shortName>
        <ecNumber evidence="6 17">4.2.3.4</ecNumber>
    </recommendedName>
</protein>
<dbReference type="InterPro" id="IPR030963">
    <property type="entry name" value="DHQ_synth_fam"/>
</dbReference>
<evidence type="ECO:0000256" key="12">
    <source>
        <dbReference type="ARBA" id="ARBA00022833"/>
    </source>
</evidence>
<reference evidence="20 21" key="1">
    <citation type="journal article" date="2017" name="Genome Med.">
        <title>A novel Ruminococcus gnavus clade enriched in inflammatory bowel disease patients.</title>
        <authorList>
            <person name="Hall A.B."/>
            <person name="Yassour M."/>
            <person name="Sauk J."/>
            <person name="Garner A."/>
            <person name="Jiang X."/>
            <person name="Arthur T."/>
            <person name="Lagoudas G.K."/>
            <person name="Vatanen T."/>
            <person name="Fornelos N."/>
            <person name="Wilson R."/>
            <person name="Bertha M."/>
            <person name="Cohen M."/>
            <person name="Garber J."/>
            <person name="Khalili H."/>
            <person name="Gevers D."/>
            <person name="Ananthakrishnan A.N."/>
            <person name="Kugathasan S."/>
            <person name="Lander E.S."/>
            <person name="Blainey P."/>
            <person name="Vlamakis H."/>
            <person name="Xavier R.J."/>
            <person name="Huttenhower C."/>
        </authorList>
    </citation>
    <scope>NUCLEOTIDE SEQUENCE [LARGE SCALE GENOMIC DNA]</scope>
    <source>
        <strain evidence="20 21">RJX1118</strain>
    </source>
</reference>
<feature type="binding site" evidence="17">
    <location>
        <position position="260"/>
    </location>
    <ligand>
        <name>Zn(2+)</name>
        <dbReference type="ChEBI" id="CHEBI:29105"/>
    </ligand>
</feature>
<keyword evidence="16 17" id="KW-0170">Cobalt</keyword>
<dbReference type="SUPFAM" id="SSF56796">
    <property type="entry name" value="Dehydroquinate synthase-like"/>
    <property type="match status" value="1"/>
</dbReference>
<evidence type="ECO:0000259" key="18">
    <source>
        <dbReference type="Pfam" id="PF01761"/>
    </source>
</evidence>
<evidence type="ECO:0000256" key="10">
    <source>
        <dbReference type="ARBA" id="ARBA00022723"/>
    </source>
</evidence>
<comment type="subcellular location">
    <subcellularLocation>
        <location evidence="3 17">Cytoplasm</location>
    </subcellularLocation>
</comment>
<dbReference type="HAMAP" id="MF_00110">
    <property type="entry name" value="DHQ_synthase"/>
    <property type="match status" value="1"/>
</dbReference>
<dbReference type="UniPathway" id="UPA00053">
    <property type="reaction ID" value="UER00085"/>
</dbReference>
<dbReference type="InterPro" id="IPR030960">
    <property type="entry name" value="DHQS/DOIS_N"/>
</dbReference>
<comment type="catalytic activity">
    <reaction evidence="1 17">
        <text>7-phospho-2-dehydro-3-deoxy-D-arabino-heptonate = 3-dehydroquinate + phosphate</text>
        <dbReference type="Rhea" id="RHEA:21968"/>
        <dbReference type="ChEBI" id="CHEBI:32364"/>
        <dbReference type="ChEBI" id="CHEBI:43474"/>
        <dbReference type="ChEBI" id="CHEBI:58394"/>
        <dbReference type="EC" id="4.2.3.4"/>
    </reaction>
</comment>
<dbReference type="Gene3D" id="3.40.50.1970">
    <property type="match status" value="1"/>
</dbReference>